<keyword evidence="1" id="KW-0472">Membrane</keyword>
<reference evidence="3" key="1">
    <citation type="journal article" date="2019" name="Int. J. Syst. Evol. Microbiol.">
        <title>The Global Catalogue of Microorganisms (GCM) 10K type strain sequencing project: providing services to taxonomists for standard genome sequencing and annotation.</title>
        <authorList>
            <consortium name="The Broad Institute Genomics Platform"/>
            <consortium name="The Broad Institute Genome Sequencing Center for Infectious Disease"/>
            <person name="Wu L."/>
            <person name="Ma J."/>
        </authorList>
    </citation>
    <scope>NUCLEOTIDE SEQUENCE [LARGE SCALE GENOMIC DNA]</scope>
    <source>
        <strain evidence="3">NBRC 108728</strain>
    </source>
</reference>
<keyword evidence="1" id="KW-0812">Transmembrane</keyword>
<dbReference type="PROSITE" id="PS50895">
    <property type="entry name" value="SURF1"/>
    <property type="match status" value="1"/>
</dbReference>
<comment type="subcellular location">
    <subcellularLocation>
        <location evidence="1">Cell membrane</location>
        <topology evidence="1">Multi-pass membrane protein</topology>
    </subcellularLocation>
</comment>
<feature type="transmembrane region" description="Helical" evidence="1">
    <location>
        <begin position="25"/>
        <end position="45"/>
    </location>
</feature>
<gene>
    <name evidence="2" type="ORF">GCM10025867_13830</name>
</gene>
<organism evidence="2 3">
    <name type="scientific">Frondihabitans sucicola</name>
    <dbReference type="NCBI Taxonomy" id="1268041"/>
    <lineage>
        <taxon>Bacteria</taxon>
        <taxon>Bacillati</taxon>
        <taxon>Actinomycetota</taxon>
        <taxon>Actinomycetes</taxon>
        <taxon>Micrococcales</taxon>
        <taxon>Microbacteriaceae</taxon>
        <taxon>Frondihabitans</taxon>
    </lineage>
</organism>
<evidence type="ECO:0000313" key="3">
    <source>
        <dbReference type="Proteomes" id="UP001321486"/>
    </source>
</evidence>
<accession>A0ABM8GLS6</accession>
<keyword evidence="3" id="KW-1185">Reference proteome</keyword>
<dbReference type="EMBL" id="AP027732">
    <property type="protein sequence ID" value="BDZ49142.1"/>
    <property type="molecule type" value="Genomic_DNA"/>
</dbReference>
<feature type="transmembrane region" description="Helical" evidence="1">
    <location>
        <begin position="224"/>
        <end position="245"/>
    </location>
</feature>
<name>A0ABM8GLS6_9MICO</name>
<proteinExistence type="inferred from homology"/>
<evidence type="ECO:0000256" key="1">
    <source>
        <dbReference type="RuleBase" id="RU363076"/>
    </source>
</evidence>
<sequence>MHDTATRPGPELPETMWEVARRPRWIGMLVFALAVAALFAYLGHWQLDRSVESLKPVNTGSETRKVLSDVTEPQTEFLDKMTGQKVSVTGSFAPSDFTVLSGRIQQGKTGYWLVGRFVDSTDQSSLVVALGWGTTRAEAREAIPSIPLAPTVETLSGRYLPTEAADDGKFTQGLQTVVSVPQLINQWSNFSGDVYNGYVVDHRGWGGLTPIYSPAPIDKATLNWLNVFYAVEWVVFAGFAIFLWFRLVRDAFERETEEAEEEAALLAASPPTPTRTE</sequence>
<comment type="similarity">
    <text evidence="1">Belongs to the SURF1 family.</text>
</comment>
<protein>
    <recommendedName>
        <fullName evidence="1">SURF1-like protein</fullName>
    </recommendedName>
</protein>
<dbReference type="RefSeq" id="WP_286345990.1">
    <property type="nucleotide sequence ID" value="NZ_AP027732.1"/>
</dbReference>
<dbReference type="InterPro" id="IPR002994">
    <property type="entry name" value="Surf1/Shy1"/>
</dbReference>
<dbReference type="Proteomes" id="UP001321486">
    <property type="component" value="Chromosome"/>
</dbReference>
<keyword evidence="1" id="KW-1003">Cell membrane</keyword>
<evidence type="ECO:0000313" key="2">
    <source>
        <dbReference type="EMBL" id="BDZ49142.1"/>
    </source>
</evidence>
<dbReference type="Pfam" id="PF02104">
    <property type="entry name" value="SURF1"/>
    <property type="match status" value="1"/>
</dbReference>
<keyword evidence="1" id="KW-1133">Transmembrane helix</keyword>